<dbReference type="PROSITE" id="PS50011">
    <property type="entry name" value="PROTEIN_KINASE_DOM"/>
    <property type="match status" value="1"/>
</dbReference>
<feature type="domain" description="POLO box" evidence="9">
    <location>
        <begin position="720"/>
        <end position="812"/>
    </location>
</feature>
<dbReference type="Gene3D" id="3.30.200.20">
    <property type="entry name" value="Phosphorylase Kinase, domain 1"/>
    <property type="match status" value="1"/>
</dbReference>
<feature type="compositionally biased region" description="Basic and acidic residues" evidence="7">
    <location>
        <begin position="23"/>
        <end position="35"/>
    </location>
</feature>
<feature type="domain" description="POLO box" evidence="9">
    <location>
        <begin position="617"/>
        <end position="699"/>
    </location>
</feature>
<gene>
    <name evidence="10" type="primary">SPOSA6832_01938</name>
</gene>
<dbReference type="InterPro" id="IPR036947">
    <property type="entry name" value="POLO_box_dom_sf"/>
</dbReference>
<dbReference type="GO" id="GO:0005737">
    <property type="term" value="C:cytoplasm"/>
    <property type="evidence" value="ECO:0007669"/>
    <property type="project" value="TreeGrafter"/>
</dbReference>
<dbReference type="AlphaFoldDB" id="A0A0D6EK99"/>
<evidence type="ECO:0000259" key="8">
    <source>
        <dbReference type="PROSITE" id="PS50011"/>
    </source>
</evidence>
<feature type="region of interest" description="Disordered" evidence="7">
    <location>
        <begin position="1"/>
        <end position="42"/>
    </location>
</feature>
<keyword evidence="4" id="KW-0547">Nucleotide-binding</keyword>
<dbReference type="GO" id="GO:0000776">
    <property type="term" value="C:kinetochore"/>
    <property type="evidence" value="ECO:0007669"/>
    <property type="project" value="TreeGrafter"/>
</dbReference>
<evidence type="ECO:0000313" key="10">
    <source>
        <dbReference type="EMBL" id="CEQ40331.1"/>
    </source>
</evidence>
<feature type="compositionally biased region" description="Low complexity" evidence="7">
    <location>
        <begin position="497"/>
        <end position="523"/>
    </location>
</feature>
<organism evidence="10 11">
    <name type="scientific">Sporidiobolus salmonicolor</name>
    <name type="common">Yeast-like fungus</name>
    <name type="synonym">Sporobolomyces salmonicolor</name>
    <dbReference type="NCBI Taxonomy" id="5005"/>
    <lineage>
        <taxon>Eukaryota</taxon>
        <taxon>Fungi</taxon>
        <taxon>Dikarya</taxon>
        <taxon>Basidiomycota</taxon>
        <taxon>Pucciniomycotina</taxon>
        <taxon>Microbotryomycetes</taxon>
        <taxon>Sporidiobolales</taxon>
        <taxon>Sporidiobolaceae</taxon>
        <taxon>Sporobolomyces</taxon>
    </lineage>
</organism>
<keyword evidence="3" id="KW-0677">Repeat</keyword>
<dbReference type="GO" id="GO:0005634">
    <property type="term" value="C:nucleus"/>
    <property type="evidence" value="ECO:0007669"/>
    <property type="project" value="TreeGrafter"/>
</dbReference>
<dbReference type="CDD" id="cd13117">
    <property type="entry name" value="POLO_box_2"/>
    <property type="match status" value="1"/>
</dbReference>
<dbReference type="InterPro" id="IPR011009">
    <property type="entry name" value="Kinase-like_dom_sf"/>
</dbReference>
<dbReference type="GO" id="GO:0007052">
    <property type="term" value="P:mitotic spindle organization"/>
    <property type="evidence" value="ECO:0007669"/>
    <property type="project" value="TreeGrafter"/>
</dbReference>
<evidence type="ECO:0000256" key="3">
    <source>
        <dbReference type="ARBA" id="ARBA00022737"/>
    </source>
</evidence>
<dbReference type="GO" id="GO:0005816">
    <property type="term" value="C:spindle pole body"/>
    <property type="evidence" value="ECO:0007669"/>
    <property type="project" value="TreeGrafter"/>
</dbReference>
<dbReference type="GO" id="GO:0004674">
    <property type="term" value="F:protein serine/threonine kinase activity"/>
    <property type="evidence" value="ECO:0007669"/>
    <property type="project" value="UniProtKB-KW"/>
</dbReference>
<evidence type="ECO:0000256" key="7">
    <source>
        <dbReference type="SAM" id="MobiDB-lite"/>
    </source>
</evidence>
<accession>A0A0D6EK99</accession>
<dbReference type="SMART" id="SM00220">
    <property type="entry name" value="S_TKc"/>
    <property type="match status" value="1"/>
</dbReference>
<feature type="compositionally biased region" description="Low complexity" evidence="7">
    <location>
        <begin position="460"/>
        <end position="474"/>
    </location>
</feature>
<dbReference type="PROSITE" id="PS50078">
    <property type="entry name" value="POLO_BOX"/>
    <property type="match status" value="2"/>
</dbReference>
<dbReference type="InterPro" id="IPR033701">
    <property type="entry name" value="POLO_box_1"/>
</dbReference>
<keyword evidence="5" id="KW-0418">Kinase</keyword>
<keyword evidence="11" id="KW-1185">Reference proteome</keyword>
<dbReference type="CDD" id="cd14099">
    <property type="entry name" value="STKc_PLK"/>
    <property type="match status" value="1"/>
</dbReference>
<dbReference type="InterPro" id="IPR000719">
    <property type="entry name" value="Prot_kinase_dom"/>
</dbReference>
<feature type="region of interest" description="Disordered" evidence="7">
    <location>
        <begin position="399"/>
        <end position="481"/>
    </location>
</feature>
<dbReference type="OrthoDB" id="408964at2759"/>
<dbReference type="PROSITE" id="PS00108">
    <property type="entry name" value="PROTEIN_KINASE_ST"/>
    <property type="match status" value="1"/>
</dbReference>
<dbReference type="FunFam" id="1.10.510.10:FF:000571">
    <property type="entry name" value="Maternal embryonic leucine zipper kinase"/>
    <property type="match status" value="1"/>
</dbReference>
<protein>
    <submittedName>
        <fullName evidence="10">SPOSA6832_01938-mRNA-1:cds</fullName>
    </submittedName>
</protein>
<evidence type="ECO:0000256" key="4">
    <source>
        <dbReference type="ARBA" id="ARBA00022741"/>
    </source>
</evidence>
<dbReference type="InterPro" id="IPR033695">
    <property type="entry name" value="POLO_box_2"/>
</dbReference>
<dbReference type="PANTHER" id="PTHR24345">
    <property type="entry name" value="SERINE/THREONINE-PROTEIN KINASE PLK"/>
    <property type="match status" value="1"/>
</dbReference>
<evidence type="ECO:0000313" key="11">
    <source>
        <dbReference type="Proteomes" id="UP000243876"/>
    </source>
</evidence>
<sequence>MNKPAPNPAPAATAQQPPAAPPPEKKDDKGKDRAKLTQQWGAPPEQIRREGHWLQRGQLLGEGGFARVYLCTEPDGITNKALKVIDKQQLKSTKTKSKLFAEIKIHQAMQHPNIIAFEHCFEDEGNVYMQLELCSNGRPAQQSLLDLLRRRRRYSEPEARYYLTQLVGACDYMHSNSVIHRDLKLGNLMLDDNMDLRVGDFGLAALVKFPGERKKTICGTPNYIAPEILFDTKGGHSFEVDIWSIGVILYTLLIGKPPFQTKDVKNIYRKIRDNAYTFPPEIPLSAEAQDLISWILRPVPSERPTLAEILAHPFLITGPFPSRISPRASEAEGARECVEEWRYMTKRQARENFRQVKRKAGIVEIDDGQEGVAQMGASGGVRREMVSQALPAVAEAVQEEQSQDQAEEAARQGPRMVRVRGGRDEEREAKGRVEKEVKAATAPDSPISELLRSARKPLMVSPSAATTVASRRSALPSEQPLQRQLAAASVSAAASAVPQQPAFHTSMARTRTPSSGSSGSAAAPREREKENAPSLPSTATDPGTPRSRHRRGAAQTQLDVQGVVPPAAPIVTTSHPSRNLYETTWRLFDAYLSAPSAAALPVDPDAEAEAVEQPRVFITSWVDYTHKYGTAYSLTDGTAGLYFNDTTTLVLSPDKEHFDFVSHRKSSKYERRHYALSSVPADLERKAYLLRYFEDYMAKTLRRDVAWTFEDVGRVKNMDFLLKYYRMKNAIVFKMSNEVLQFNFYDHTKLIITSSGRTLTFIDPSFVLKTHSLASLFADAASLGHYSTTAPADERQREQLEHARFLLSKVEYCRDVLRTLSHRKVQAMDKAREKEQQRA</sequence>
<evidence type="ECO:0000259" key="9">
    <source>
        <dbReference type="PROSITE" id="PS50078"/>
    </source>
</evidence>
<keyword evidence="6" id="KW-0067">ATP-binding</keyword>
<dbReference type="Pfam" id="PF00069">
    <property type="entry name" value="Pkinase"/>
    <property type="match status" value="1"/>
</dbReference>
<feature type="non-terminal residue" evidence="10">
    <location>
        <position position="1"/>
    </location>
</feature>
<feature type="region of interest" description="Disordered" evidence="7">
    <location>
        <begin position="497"/>
        <end position="562"/>
    </location>
</feature>
<dbReference type="SUPFAM" id="SSF82615">
    <property type="entry name" value="Polo-box domain"/>
    <property type="match status" value="2"/>
</dbReference>
<dbReference type="FunFam" id="3.30.200.20:FF:000042">
    <property type="entry name" value="Aurora kinase A"/>
    <property type="match status" value="1"/>
</dbReference>
<evidence type="ECO:0000256" key="6">
    <source>
        <dbReference type="ARBA" id="ARBA00022840"/>
    </source>
</evidence>
<feature type="compositionally biased region" description="Basic and acidic residues" evidence="7">
    <location>
        <begin position="421"/>
        <end position="438"/>
    </location>
</feature>
<dbReference type="Proteomes" id="UP000243876">
    <property type="component" value="Unassembled WGS sequence"/>
</dbReference>
<name>A0A0D6EK99_SPOSA</name>
<dbReference type="GO" id="GO:0000922">
    <property type="term" value="C:spindle pole"/>
    <property type="evidence" value="ECO:0007669"/>
    <property type="project" value="TreeGrafter"/>
</dbReference>
<evidence type="ECO:0000256" key="5">
    <source>
        <dbReference type="ARBA" id="ARBA00022777"/>
    </source>
</evidence>
<feature type="domain" description="Protein kinase" evidence="8">
    <location>
        <begin position="54"/>
        <end position="315"/>
    </location>
</feature>
<dbReference type="CDD" id="cd13118">
    <property type="entry name" value="POLO_box_1"/>
    <property type="match status" value="1"/>
</dbReference>
<proteinExistence type="predicted"/>
<dbReference type="GO" id="GO:0005524">
    <property type="term" value="F:ATP binding"/>
    <property type="evidence" value="ECO:0007669"/>
    <property type="project" value="UniProtKB-KW"/>
</dbReference>
<keyword evidence="2" id="KW-0808">Transferase</keyword>
<dbReference type="Gene3D" id="1.10.510.10">
    <property type="entry name" value="Transferase(Phosphotransferase) domain 1"/>
    <property type="match status" value="1"/>
</dbReference>
<keyword evidence="1" id="KW-0723">Serine/threonine-protein kinase</keyword>
<dbReference type="PANTHER" id="PTHR24345:SF0">
    <property type="entry name" value="CELL CYCLE SERINE_THREONINE-PROTEIN KINASE CDC5_MSD2"/>
    <property type="match status" value="1"/>
</dbReference>
<reference evidence="11" key="1">
    <citation type="submission" date="2015-02" db="EMBL/GenBank/DDBJ databases">
        <authorList>
            <person name="Gon?alves P."/>
        </authorList>
    </citation>
    <scope>NUCLEOTIDE SEQUENCE [LARGE SCALE GENOMIC DNA]</scope>
</reference>
<dbReference type="Gene3D" id="3.30.1120.30">
    <property type="entry name" value="POLO box domain"/>
    <property type="match status" value="2"/>
</dbReference>
<dbReference type="InterPro" id="IPR008271">
    <property type="entry name" value="Ser/Thr_kinase_AS"/>
</dbReference>
<evidence type="ECO:0000256" key="2">
    <source>
        <dbReference type="ARBA" id="ARBA00022679"/>
    </source>
</evidence>
<evidence type="ECO:0000256" key="1">
    <source>
        <dbReference type="ARBA" id="ARBA00022527"/>
    </source>
</evidence>
<dbReference type="InterPro" id="IPR000959">
    <property type="entry name" value="POLO_box_dom"/>
</dbReference>
<dbReference type="SUPFAM" id="SSF56112">
    <property type="entry name" value="Protein kinase-like (PK-like)"/>
    <property type="match status" value="1"/>
</dbReference>
<dbReference type="Pfam" id="PF00659">
    <property type="entry name" value="POLO_box"/>
    <property type="match status" value="2"/>
</dbReference>
<dbReference type="EMBL" id="CENE01000006">
    <property type="protein sequence ID" value="CEQ40331.1"/>
    <property type="molecule type" value="Genomic_DNA"/>
</dbReference>